<dbReference type="Proteomes" id="UP000606974">
    <property type="component" value="Unassembled WGS sequence"/>
</dbReference>
<comment type="pathway">
    <text evidence="1">Purine metabolism; IMP biosynthesis via de novo pathway; N(2)-formyl-N(1)-(5-phospho-D-ribosyl)glycinamide from N(1)-(5-phospho-D-ribosyl)glycinamide (10-formyl THF route): step 1/1.</text>
</comment>
<dbReference type="SUPFAM" id="SSF53328">
    <property type="entry name" value="Formyltransferase"/>
    <property type="match status" value="1"/>
</dbReference>
<evidence type="ECO:0000256" key="8">
    <source>
        <dbReference type="ARBA" id="ARBA00041682"/>
    </source>
</evidence>
<dbReference type="FunFam" id="3.40.50.170:FF:000009">
    <property type="entry name" value="Phosphoribosylglycinamide formyltransferase (Eurofung)"/>
    <property type="match status" value="1"/>
</dbReference>
<evidence type="ECO:0000256" key="7">
    <source>
        <dbReference type="ARBA" id="ARBA00041324"/>
    </source>
</evidence>
<proteinExistence type="inferred from homology"/>
<dbReference type="Gene3D" id="3.40.50.170">
    <property type="entry name" value="Formyl transferase, N-terminal domain"/>
    <property type="match status" value="1"/>
</dbReference>
<evidence type="ECO:0000259" key="10">
    <source>
        <dbReference type="Pfam" id="PF00551"/>
    </source>
</evidence>
<evidence type="ECO:0000256" key="6">
    <source>
        <dbReference type="ARBA" id="ARBA00038440"/>
    </source>
</evidence>
<dbReference type="PANTHER" id="PTHR43369:SF2">
    <property type="entry name" value="PHOSPHORIBOSYLGLYCINAMIDE FORMYLTRANSFERASE"/>
    <property type="match status" value="1"/>
</dbReference>
<sequence length="222" mass="24592">MAEDNDHLACILVLISGNGSNLQALIDACNTPRLPSSKIVRVISNRKDAYGLIRAQNASIPTTYHNLLKYKKQQATNEAGILRARVAYDQDLAQMIIEEKPDLVVCAGWMHILSSAFVDALEEAQIAIINLHPALPRQFNGAGAIHRAYEAFQKGEIDHTGVMIHHVISEVDMGEPIVTKEVPMVKGESEEELENRIHEVEWGLIVEGTARALQQIKARRTS</sequence>
<comment type="catalytic activity">
    <reaction evidence="9">
        <text>N(1)-(5-phospho-beta-D-ribosyl)glycinamide + (6R)-10-formyltetrahydrofolate = N(2)-formyl-N(1)-(5-phospho-beta-D-ribosyl)glycinamide + (6S)-5,6,7,8-tetrahydrofolate + H(+)</text>
        <dbReference type="Rhea" id="RHEA:15053"/>
        <dbReference type="ChEBI" id="CHEBI:15378"/>
        <dbReference type="ChEBI" id="CHEBI:57453"/>
        <dbReference type="ChEBI" id="CHEBI:143788"/>
        <dbReference type="ChEBI" id="CHEBI:147286"/>
        <dbReference type="ChEBI" id="CHEBI:195366"/>
        <dbReference type="EC" id="2.1.2.2"/>
    </reaction>
</comment>
<dbReference type="AlphaFoldDB" id="A0A8H7E919"/>
<comment type="similarity">
    <text evidence="6">Belongs to the GART family.</text>
</comment>
<reference evidence="11" key="1">
    <citation type="submission" date="2020-02" db="EMBL/GenBank/DDBJ databases">
        <authorList>
            <person name="Palmer J.M."/>
        </authorList>
    </citation>
    <scope>NUCLEOTIDE SEQUENCE</scope>
    <source>
        <strain evidence="11">EPUS1.4</strain>
        <tissue evidence="11">Thallus</tissue>
    </source>
</reference>
<evidence type="ECO:0000256" key="1">
    <source>
        <dbReference type="ARBA" id="ARBA00005054"/>
    </source>
</evidence>
<dbReference type="OrthoDB" id="5575075at2759"/>
<gene>
    <name evidence="11" type="ORF">GJ744_007798</name>
</gene>
<organism evidence="11 12">
    <name type="scientific">Endocarpon pusillum</name>
    <dbReference type="NCBI Taxonomy" id="364733"/>
    <lineage>
        <taxon>Eukaryota</taxon>
        <taxon>Fungi</taxon>
        <taxon>Dikarya</taxon>
        <taxon>Ascomycota</taxon>
        <taxon>Pezizomycotina</taxon>
        <taxon>Eurotiomycetes</taxon>
        <taxon>Chaetothyriomycetidae</taxon>
        <taxon>Verrucariales</taxon>
        <taxon>Verrucariaceae</taxon>
        <taxon>Endocarpon</taxon>
    </lineage>
</organism>
<comment type="caution">
    <text evidence="11">The sequence shown here is derived from an EMBL/GenBank/DDBJ whole genome shotgun (WGS) entry which is preliminary data.</text>
</comment>
<evidence type="ECO:0000256" key="3">
    <source>
        <dbReference type="ARBA" id="ARBA00022076"/>
    </source>
</evidence>
<feature type="domain" description="Formyl transferase N-terminal" evidence="10">
    <location>
        <begin position="11"/>
        <end position="207"/>
    </location>
</feature>
<dbReference type="NCBIfam" id="TIGR00639">
    <property type="entry name" value="PurN"/>
    <property type="match status" value="1"/>
</dbReference>
<protein>
    <recommendedName>
        <fullName evidence="3">Phosphoribosylglycinamide formyltransferase</fullName>
        <ecNumber evidence="2">2.1.2.2</ecNumber>
    </recommendedName>
    <alternativeName>
        <fullName evidence="8">5'-phosphoribosylglycinamide transformylase</fullName>
    </alternativeName>
    <alternativeName>
        <fullName evidence="7">GAR transformylase</fullName>
    </alternativeName>
</protein>
<accession>A0A8H7E919</accession>
<dbReference type="InterPro" id="IPR002376">
    <property type="entry name" value="Formyl_transf_N"/>
</dbReference>
<keyword evidence="4" id="KW-0808">Transferase</keyword>
<dbReference type="GO" id="GO:0006189">
    <property type="term" value="P:'de novo' IMP biosynthetic process"/>
    <property type="evidence" value="ECO:0007669"/>
    <property type="project" value="InterPro"/>
</dbReference>
<dbReference type="PANTHER" id="PTHR43369">
    <property type="entry name" value="PHOSPHORIBOSYLGLYCINAMIDE FORMYLTRANSFERASE"/>
    <property type="match status" value="1"/>
</dbReference>
<dbReference type="Pfam" id="PF00551">
    <property type="entry name" value="Formyl_trans_N"/>
    <property type="match status" value="1"/>
</dbReference>
<name>A0A8H7E919_9EURO</name>
<evidence type="ECO:0000256" key="5">
    <source>
        <dbReference type="ARBA" id="ARBA00022755"/>
    </source>
</evidence>
<evidence type="ECO:0000313" key="12">
    <source>
        <dbReference type="Proteomes" id="UP000606974"/>
    </source>
</evidence>
<dbReference type="InterPro" id="IPR004607">
    <property type="entry name" value="GART"/>
</dbReference>
<evidence type="ECO:0000256" key="9">
    <source>
        <dbReference type="ARBA" id="ARBA00047664"/>
    </source>
</evidence>
<dbReference type="CDD" id="cd08645">
    <property type="entry name" value="FMT_core_GART"/>
    <property type="match status" value="1"/>
</dbReference>
<dbReference type="GO" id="GO:0005737">
    <property type="term" value="C:cytoplasm"/>
    <property type="evidence" value="ECO:0007669"/>
    <property type="project" value="TreeGrafter"/>
</dbReference>
<keyword evidence="12" id="KW-1185">Reference proteome</keyword>
<dbReference type="HAMAP" id="MF_01930">
    <property type="entry name" value="PurN"/>
    <property type="match status" value="1"/>
</dbReference>
<dbReference type="EC" id="2.1.2.2" evidence="2"/>
<evidence type="ECO:0000256" key="2">
    <source>
        <dbReference type="ARBA" id="ARBA00012254"/>
    </source>
</evidence>
<evidence type="ECO:0000313" key="11">
    <source>
        <dbReference type="EMBL" id="KAF7513747.1"/>
    </source>
</evidence>
<dbReference type="EMBL" id="JAACFV010000004">
    <property type="protein sequence ID" value="KAF7513747.1"/>
    <property type="molecule type" value="Genomic_DNA"/>
</dbReference>
<evidence type="ECO:0000256" key="4">
    <source>
        <dbReference type="ARBA" id="ARBA00022679"/>
    </source>
</evidence>
<keyword evidence="5" id="KW-0658">Purine biosynthesis</keyword>
<dbReference type="GO" id="GO:0004644">
    <property type="term" value="F:phosphoribosylglycinamide formyltransferase activity"/>
    <property type="evidence" value="ECO:0007669"/>
    <property type="project" value="UniProtKB-EC"/>
</dbReference>
<dbReference type="InterPro" id="IPR036477">
    <property type="entry name" value="Formyl_transf_N_sf"/>
</dbReference>